<evidence type="ECO:0000313" key="2">
    <source>
        <dbReference type="Proteomes" id="UP000030700"/>
    </source>
</evidence>
<dbReference type="AlphaFoldDB" id="A0A0S6VZZ0"/>
<dbReference type="PROSITE" id="PS51257">
    <property type="entry name" value="PROKAR_LIPOPROTEIN"/>
    <property type="match status" value="1"/>
</dbReference>
<sequence>MMTILKKQCIVQIIGFGVGCLLVISAFPALAQKSFEKPPVFKASQLLPPELLKGEHYQVAEDVQNDGYMNFYTIASDFGEFKAEGNSMLRVRVQEIEALAELDELSKTDVFLDAVKNSAKGQVDAVVNVAKNPVETVKGLPGGVKNMFGKATKKVEKTVDAAQGDKYAKVSDGERRWAQKLGTDPYTSNKTLADAIGKVALVDSVGGFSVKLVPIPGLNYVSAINTVNNLAWSKSSSELNEINQKTLTDMGFDSGAIQKFLESPSFSPLHKTAVVTSLSEMNGVSDLSVVLQQALTAETETEVRFFVQDVAGLAWYHKTQSPLAQMLAGTKLPCALTKDGRQVSVLATDTFFWTKEAAQAAKDYAAAYADVNAKQRELWFIGSVSDRSKEEFGKLGWTVYDNAADQIGMGK</sequence>
<dbReference type="HOGENOM" id="CLU_054177_0_0_0"/>
<gene>
    <name evidence="1" type="ORF">U14_04073</name>
</gene>
<dbReference type="Proteomes" id="UP000030700">
    <property type="component" value="Unassembled WGS sequence"/>
</dbReference>
<protein>
    <submittedName>
        <fullName evidence="1">Uncharacterized protein</fullName>
    </submittedName>
</protein>
<dbReference type="EMBL" id="DF820459">
    <property type="protein sequence ID" value="GAK52816.1"/>
    <property type="molecule type" value="Genomic_DNA"/>
</dbReference>
<evidence type="ECO:0000313" key="1">
    <source>
        <dbReference type="EMBL" id="GAK52816.1"/>
    </source>
</evidence>
<keyword evidence="2" id="KW-1185">Reference proteome</keyword>
<proteinExistence type="predicted"/>
<accession>A0A0S6VZZ0</accession>
<reference evidence="1" key="1">
    <citation type="journal article" date="2015" name="PeerJ">
        <title>First genomic representation of candidate bacterial phylum KSB3 points to enhanced environmental sensing as a trigger of wastewater bulking.</title>
        <authorList>
            <person name="Sekiguchi Y."/>
            <person name="Ohashi A."/>
            <person name="Parks D.H."/>
            <person name="Yamauchi T."/>
            <person name="Tyson G.W."/>
            <person name="Hugenholtz P."/>
        </authorList>
    </citation>
    <scope>NUCLEOTIDE SEQUENCE [LARGE SCALE GENOMIC DNA]</scope>
</reference>
<organism evidence="1">
    <name type="scientific">Candidatus Moduliflexus flocculans</name>
    <dbReference type="NCBI Taxonomy" id="1499966"/>
    <lineage>
        <taxon>Bacteria</taxon>
        <taxon>Candidatus Moduliflexota</taxon>
        <taxon>Candidatus Moduliflexia</taxon>
        <taxon>Candidatus Moduliflexales</taxon>
        <taxon>Candidatus Moduliflexaceae</taxon>
    </lineage>
</organism>
<dbReference type="STRING" id="1499966.U14_04073"/>
<name>A0A0S6VZZ0_9BACT</name>